<organism evidence="12 13">
    <name type="scientific">Arcticibacter svalbardensis MN12-7</name>
    <dbReference type="NCBI Taxonomy" id="1150600"/>
    <lineage>
        <taxon>Bacteria</taxon>
        <taxon>Pseudomonadati</taxon>
        <taxon>Bacteroidota</taxon>
        <taxon>Sphingobacteriia</taxon>
        <taxon>Sphingobacteriales</taxon>
        <taxon>Sphingobacteriaceae</taxon>
        <taxon>Arcticibacter</taxon>
    </lineage>
</organism>
<dbReference type="GO" id="GO:0003677">
    <property type="term" value="F:DNA binding"/>
    <property type="evidence" value="ECO:0007669"/>
    <property type="project" value="UniProtKB-UniRule"/>
</dbReference>
<sequence>MALHLQVSNSLAQLAKRLCVQLKHQEQGVFQPHIIVTQTDGMNNWLKLQFAEHMGIAANYHFFKPSDIINQIYYLLGGKGSGATLSADSISWLLYALLEDPVFIKRFPEVSDYYNYDGPDKEVKRMGLADKIADLFDQYQIYRPEMIIKWNETDPNDRTIQDWQQYLWVKARVIAEVQLPDKTLICDYIIENLKRESAIELLRAQMPAIHVFGLSITTGYHLTLFYEIARYLDFSFHILNPAPSVYWFEDKSEKQLIWMKKKDFIDHSEESLGNPLLTSWGRVIQNTFHLFFQNEEMLNVYDEVEIEEPDENSLLHKIQHDIFYNYSKADRNLLVPEDLTDGSVTINSCFTAVREVEVLYNYLVHLIDERRELLSPRDIVVMVSDIDAYAPYIKAVFSNAPYKFHYTIADENFTSTDTISNALHVLLSINEQNFKAEEVLQILDSGYIRKRFGITDLQLIRNTVNKANIRFGMEGELADETIYVSWEYGIQRMMYGMCMLGEEEYGSGTESFYPLDSIEGAASYEIIRFCHFVEVLMDSIRERKKNRTIADWVVYMEHVLENLVWDPEEGTVEDYELLLGQLEKYNLLTPLLMETISYEVFSHKFLQSISGATRAGSFVQGGITFCSLIPMRSIPFKVVALMGLNFDQFPRKETPVSFNLLEKDKRRGDRNVKENDKHLFLETILSAEHYFYISYIGQSAKDNTVVPPSALVDELIDYIESGTDGQAVIKEKLVIRHPLHSFSQKYQRGDGVLYTYLNEKIQTDRGLIDSAKEHQDQALDQISPEVLVKFFKNPIKGYYNRVLGIYYNSDSVLLPETELFELDKLQQWKLKQDLLHIDQHEKSELKSRLVKTGNLPLKGMADFTVDQMEQNIMPARDLFNEVVQDEPLKGVPIELTIDSMLIKGILQPVYGDKIVSVCWSKHEMKHLLDVSIRYILAQASGLDLRVYFISSNNQKVYEGISLSQEEAISRLKVLIGLFRLGHQQILAFYPDLEIDPIGLELIDLGGYQSLVNDRFANSFLPCNDIYGLKEYHNGYFKQEGIYEAFMNNAELVLLPLIDLFPTYYAK</sequence>
<keyword evidence="6 10" id="KW-0269">Exonuclease</keyword>
<keyword evidence="3 10" id="KW-0227">DNA damage</keyword>
<dbReference type="GO" id="GO:0003678">
    <property type="term" value="F:DNA helicase activity"/>
    <property type="evidence" value="ECO:0007669"/>
    <property type="project" value="UniProtKB-UniRule"/>
</dbReference>
<evidence type="ECO:0000313" key="12">
    <source>
        <dbReference type="EMBL" id="EOR95814.1"/>
    </source>
</evidence>
<evidence type="ECO:0000256" key="1">
    <source>
        <dbReference type="ARBA" id="ARBA00022722"/>
    </source>
</evidence>
<accession>R9H3P8</accession>
<keyword evidence="13" id="KW-1185">Reference proteome</keyword>
<comment type="caution">
    <text evidence="12">The sequence shown here is derived from an EMBL/GenBank/DDBJ whole genome shotgun (WGS) entry which is preliminary data.</text>
</comment>
<dbReference type="GO" id="GO:0008854">
    <property type="term" value="F:exodeoxyribonuclease V activity"/>
    <property type="evidence" value="ECO:0007669"/>
    <property type="project" value="InterPro"/>
</dbReference>
<dbReference type="GO" id="GO:0005524">
    <property type="term" value="F:ATP binding"/>
    <property type="evidence" value="ECO:0007669"/>
    <property type="project" value="UniProtKB-UniRule"/>
</dbReference>
<dbReference type="Proteomes" id="UP000014174">
    <property type="component" value="Unassembled WGS sequence"/>
</dbReference>
<dbReference type="Gene3D" id="3.40.50.300">
    <property type="entry name" value="P-loop containing nucleotide triphosphate hydrolases"/>
    <property type="match status" value="2"/>
</dbReference>
<dbReference type="AlphaFoldDB" id="R9H3P8"/>
<comment type="subunit">
    <text evidence="10">Heterotrimer of RecB, RecC and RecD. All subunits contribute to DNA-binding.</text>
</comment>
<dbReference type="PANTHER" id="PTHR30591:SF1">
    <property type="entry name" value="RECBCD ENZYME SUBUNIT RECC"/>
    <property type="match status" value="1"/>
</dbReference>
<comment type="similarity">
    <text evidence="10">Belongs to the RecC family.</text>
</comment>
<dbReference type="Gene3D" id="1.10.10.160">
    <property type="match status" value="1"/>
</dbReference>
<dbReference type="InterPro" id="IPR006697">
    <property type="entry name" value="RecC"/>
</dbReference>
<dbReference type="InterPro" id="IPR013986">
    <property type="entry name" value="DExx_box_DNA_helicase_dom_sf"/>
</dbReference>
<dbReference type="HAMAP" id="MF_01486">
    <property type="entry name" value="RecC"/>
    <property type="match status" value="1"/>
</dbReference>
<evidence type="ECO:0000313" key="13">
    <source>
        <dbReference type="Proteomes" id="UP000014174"/>
    </source>
</evidence>
<keyword evidence="2 10" id="KW-0547">Nucleotide-binding</keyword>
<dbReference type="GO" id="GO:0009338">
    <property type="term" value="C:exodeoxyribonuclease V complex"/>
    <property type="evidence" value="ECO:0007669"/>
    <property type="project" value="InterPro"/>
</dbReference>
<proteinExistence type="inferred from homology"/>
<dbReference type="SUPFAM" id="SSF52540">
    <property type="entry name" value="P-loop containing nucleoside triphosphate hydrolases"/>
    <property type="match status" value="2"/>
</dbReference>
<dbReference type="PANTHER" id="PTHR30591">
    <property type="entry name" value="RECBCD ENZYME SUBUNIT RECC"/>
    <property type="match status" value="1"/>
</dbReference>
<keyword evidence="5 10" id="KW-0347">Helicase</keyword>
<protein>
    <recommendedName>
        <fullName evidence="10">RecBCD enzyme subunit RecC</fullName>
    </recommendedName>
    <alternativeName>
        <fullName evidence="10">Exonuclease V subunit RecC</fullName>
        <shortName evidence="10">ExoV subunit RecC</shortName>
    </alternativeName>
    <alternativeName>
        <fullName evidence="10">Helicase/nuclease RecBCD subunit RecC</fullName>
    </alternativeName>
</protein>
<evidence type="ECO:0000256" key="3">
    <source>
        <dbReference type="ARBA" id="ARBA00022763"/>
    </source>
</evidence>
<dbReference type="OrthoDB" id="9762834at2"/>
<dbReference type="eggNOG" id="COG1330">
    <property type="taxonomic scope" value="Bacteria"/>
</dbReference>
<dbReference type="Gene3D" id="3.40.50.10930">
    <property type="match status" value="1"/>
</dbReference>
<dbReference type="NCBIfam" id="TIGR01450">
    <property type="entry name" value="recC"/>
    <property type="match status" value="1"/>
</dbReference>
<gene>
    <name evidence="10" type="primary">recC</name>
    <name evidence="12" type="ORF">ADIARSV_1127</name>
</gene>
<comment type="miscellaneous">
    <text evidence="10">In the RecBCD complex, RecB has a slow 3'-5' helicase, an exonuclease activity and loads RecA onto ssDNA, RecD has a fast 5'-3' helicase activity, while RecC stimulates the ATPase and processivity of the RecB helicase and contributes to recognition of the Chi site.</text>
</comment>
<keyword evidence="9 10" id="KW-0234">DNA repair</keyword>
<evidence type="ECO:0000256" key="10">
    <source>
        <dbReference type="HAMAP-Rule" id="MF_01486"/>
    </source>
</evidence>
<feature type="domain" description="RecC C-terminal" evidence="11">
    <location>
        <begin position="781"/>
        <end position="991"/>
    </location>
</feature>
<dbReference type="PATRIC" id="fig|1150600.3.peg.1109"/>
<keyword evidence="4 10" id="KW-0378">Hydrolase</keyword>
<dbReference type="Gene3D" id="1.10.10.990">
    <property type="match status" value="1"/>
</dbReference>
<evidence type="ECO:0000256" key="9">
    <source>
        <dbReference type="ARBA" id="ARBA00023204"/>
    </source>
</evidence>
<dbReference type="RefSeq" id="WP_016194371.1">
    <property type="nucleotide sequence ID" value="NZ_AQPN01000043.1"/>
</dbReference>
<evidence type="ECO:0000256" key="2">
    <source>
        <dbReference type="ARBA" id="ARBA00022741"/>
    </source>
</evidence>
<dbReference type="GO" id="GO:0000724">
    <property type="term" value="P:double-strand break repair via homologous recombination"/>
    <property type="evidence" value="ECO:0007669"/>
    <property type="project" value="UniProtKB-UniRule"/>
</dbReference>
<keyword evidence="1 10" id="KW-0540">Nuclease</keyword>
<dbReference type="PIRSF" id="PIRSF000980">
    <property type="entry name" value="RecC"/>
    <property type="match status" value="1"/>
</dbReference>
<dbReference type="SUPFAM" id="SSF52980">
    <property type="entry name" value="Restriction endonuclease-like"/>
    <property type="match status" value="1"/>
</dbReference>
<evidence type="ECO:0000256" key="6">
    <source>
        <dbReference type="ARBA" id="ARBA00022839"/>
    </source>
</evidence>
<dbReference type="Pfam" id="PF04257">
    <property type="entry name" value="Exonuc_V_gamma"/>
    <property type="match status" value="1"/>
</dbReference>
<evidence type="ECO:0000256" key="7">
    <source>
        <dbReference type="ARBA" id="ARBA00022840"/>
    </source>
</evidence>
<dbReference type="EMBL" id="AQPN01000043">
    <property type="protein sequence ID" value="EOR95814.1"/>
    <property type="molecule type" value="Genomic_DNA"/>
</dbReference>
<evidence type="ECO:0000256" key="8">
    <source>
        <dbReference type="ARBA" id="ARBA00023125"/>
    </source>
</evidence>
<evidence type="ECO:0000256" key="4">
    <source>
        <dbReference type="ARBA" id="ARBA00022801"/>
    </source>
</evidence>
<evidence type="ECO:0000259" key="11">
    <source>
        <dbReference type="Pfam" id="PF17946"/>
    </source>
</evidence>
<reference evidence="12 13" key="1">
    <citation type="journal article" date="2013" name="Genome Announc.">
        <title>Draft Genome Sequence of Arcticibacter svalbardensis Strain MN12-7T, a Member of the Family Sphingobacteriaceae Isolated from an Arctic Soil Sample.</title>
        <authorList>
            <person name="Shivaji S."/>
            <person name="Ara S."/>
            <person name="Prasad S."/>
            <person name="Manasa B.P."/>
            <person name="Begum Z."/>
            <person name="Singh A."/>
            <person name="Kumar Pinnaka A."/>
        </authorList>
    </citation>
    <scope>NUCLEOTIDE SEQUENCE [LARGE SCALE GENOMIC DNA]</scope>
    <source>
        <strain evidence="12 13">MN12-7</strain>
    </source>
</reference>
<keyword evidence="7 10" id="KW-0067">ATP-binding</keyword>
<evidence type="ECO:0000256" key="5">
    <source>
        <dbReference type="ARBA" id="ARBA00022806"/>
    </source>
</evidence>
<dbReference type="InterPro" id="IPR041500">
    <property type="entry name" value="RecC_C"/>
</dbReference>
<dbReference type="InterPro" id="IPR011335">
    <property type="entry name" value="Restrct_endonuc-II-like"/>
</dbReference>
<comment type="function">
    <text evidence="10">A helicase/nuclease that prepares dsDNA breaks (DSB) for recombinational DNA repair. Binds to DSBs and unwinds DNA via a highly rapid and processive ATP-dependent bidirectional helicase activity. Unwinds dsDNA until it encounters a Chi (crossover hotspot instigator) sequence from the 3' direction. Cuts ssDNA a few nucleotides 3' to the Chi site. The properties and activities of the enzyme are changed at Chi. The Chi-altered holoenzyme produces a long 3'-ssDNA overhang and facilitates RecA-binding to the ssDNA for homologous DNA recombination and repair. Holoenzyme degrades any linearized DNA that is unable to undergo homologous recombination. In the holoenzyme this subunit recognizes the wild-type Chi sequence, and when added to isolated RecB increases its ATP-dependent helicase processivity.</text>
</comment>
<keyword evidence="8 10" id="KW-0238">DNA-binding</keyword>
<dbReference type="STRING" id="1150600.ADIARSV_1127"/>
<dbReference type="InterPro" id="IPR027417">
    <property type="entry name" value="P-loop_NTPase"/>
</dbReference>
<dbReference type="Pfam" id="PF17946">
    <property type="entry name" value="RecC_C"/>
    <property type="match status" value="1"/>
</dbReference>
<name>R9H3P8_9SPHI</name>